<dbReference type="eggNOG" id="COG0463">
    <property type="taxonomic scope" value="Bacteria"/>
</dbReference>
<evidence type="ECO:0000313" key="2">
    <source>
        <dbReference type="EMBL" id="AHF17299.1"/>
    </source>
</evidence>
<dbReference type="EMBL" id="CP007035">
    <property type="protein sequence ID" value="AHF17299.1"/>
    <property type="molecule type" value="Genomic_DNA"/>
</dbReference>
<dbReference type="KEGG" id="nso:NIASO_05360"/>
<protein>
    <recommendedName>
        <fullName evidence="1">Glycosyltransferase 2-like domain-containing protein</fullName>
    </recommendedName>
</protein>
<name>W0F769_9BACT</name>
<dbReference type="Gene3D" id="3.90.550.10">
    <property type="entry name" value="Spore Coat Polysaccharide Biosynthesis Protein SpsA, Chain A"/>
    <property type="match status" value="1"/>
</dbReference>
<dbReference type="AlphaFoldDB" id="W0F769"/>
<dbReference type="InterPro" id="IPR050834">
    <property type="entry name" value="Glycosyltransf_2"/>
</dbReference>
<reference evidence="2 3" key="1">
    <citation type="submission" date="2013-12" db="EMBL/GenBank/DDBJ databases">
        <authorList>
            <consortium name="DOE Joint Genome Institute"/>
            <person name="Eisen J."/>
            <person name="Huntemann M."/>
            <person name="Han J."/>
            <person name="Chen A."/>
            <person name="Kyrpides N."/>
            <person name="Mavromatis K."/>
            <person name="Markowitz V."/>
            <person name="Palaniappan K."/>
            <person name="Ivanova N."/>
            <person name="Schaumberg A."/>
            <person name="Pati A."/>
            <person name="Liolios K."/>
            <person name="Nordberg H.P."/>
            <person name="Cantor M.N."/>
            <person name="Hua S.X."/>
            <person name="Woyke T."/>
        </authorList>
    </citation>
    <scope>NUCLEOTIDE SEQUENCE [LARGE SCALE GENOMIC DNA]</scope>
    <source>
        <strain evidence="3">DSM 19437</strain>
    </source>
</reference>
<dbReference type="STRING" id="929713.NIASO_05360"/>
<sequence length="310" mass="35761">MHPFISICIPAYNRADRLKRLLDSIAIQGFRDFEVIVTDDSNTDAVEQLVSTYSGKIPIRYQRNIPALGTPENWNEGIRKASGTWIKLMHDDDWFATPAALGIFAEQARLHPGAFIFSAYNNAYDNGASKAVYPSLSRLKRVLQFPLNLWASNCIGPPTVVMHPNDRKHIYDNRMKWLVDIDMYIRRMEGNKTVYIPERLINVGMGSTQVTAAVKNDPAVEIPEHFLLLKKAGLHSLKHLLVYDYHWRFIRNFGITGFQTFYQYGYTGPELPLYKSMIHWQNRIPKKLLKKGIVSKSLMFLHYLCNRNKI</sequence>
<dbReference type="InterPro" id="IPR001173">
    <property type="entry name" value="Glyco_trans_2-like"/>
</dbReference>
<dbReference type="InterPro" id="IPR029044">
    <property type="entry name" value="Nucleotide-diphossugar_trans"/>
</dbReference>
<organism evidence="2 3">
    <name type="scientific">Niabella soli DSM 19437</name>
    <dbReference type="NCBI Taxonomy" id="929713"/>
    <lineage>
        <taxon>Bacteria</taxon>
        <taxon>Pseudomonadati</taxon>
        <taxon>Bacteroidota</taxon>
        <taxon>Chitinophagia</taxon>
        <taxon>Chitinophagales</taxon>
        <taxon>Chitinophagaceae</taxon>
        <taxon>Niabella</taxon>
    </lineage>
</organism>
<dbReference type="PANTHER" id="PTHR43685:SF11">
    <property type="entry name" value="GLYCOSYLTRANSFERASE TAGX-RELATED"/>
    <property type="match status" value="1"/>
</dbReference>
<evidence type="ECO:0000259" key="1">
    <source>
        <dbReference type="Pfam" id="PF00535"/>
    </source>
</evidence>
<dbReference type="CDD" id="cd00761">
    <property type="entry name" value="Glyco_tranf_GTA_type"/>
    <property type="match status" value="1"/>
</dbReference>
<dbReference type="PANTHER" id="PTHR43685">
    <property type="entry name" value="GLYCOSYLTRANSFERASE"/>
    <property type="match status" value="1"/>
</dbReference>
<dbReference type="Proteomes" id="UP000003586">
    <property type="component" value="Chromosome"/>
</dbReference>
<keyword evidence="3" id="KW-1185">Reference proteome</keyword>
<dbReference type="HOGENOM" id="CLU_076337_0_0_10"/>
<dbReference type="RefSeq" id="WP_008582984.1">
    <property type="nucleotide sequence ID" value="NZ_CP007035.1"/>
</dbReference>
<dbReference type="SUPFAM" id="SSF53448">
    <property type="entry name" value="Nucleotide-diphospho-sugar transferases"/>
    <property type="match status" value="1"/>
</dbReference>
<dbReference type="Pfam" id="PF00535">
    <property type="entry name" value="Glycos_transf_2"/>
    <property type="match status" value="1"/>
</dbReference>
<proteinExistence type="predicted"/>
<accession>W0F769</accession>
<evidence type="ECO:0000313" key="3">
    <source>
        <dbReference type="Proteomes" id="UP000003586"/>
    </source>
</evidence>
<gene>
    <name evidence="2" type="ORF">NIASO_05360</name>
</gene>
<feature type="domain" description="Glycosyltransferase 2-like" evidence="1">
    <location>
        <begin position="6"/>
        <end position="130"/>
    </location>
</feature>
<dbReference type="OrthoDB" id="9815829at2"/>